<evidence type="ECO:0000313" key="1">
    <source>
        <dbReference type="EMBL" id="MBE1537503.1"/>
    </source>
</evidence>
<reference evidence="1 2" key="1">
    <citation type="submission" date="2020-10" db="EMBL/GenBank/DDBJ databases">
        <title>Sequencing the genomes of 1000 actinobacteria strains.</title>
        <authorList>
            <person name="Klenk H.-P."/>
        </authorList>
    </citation>
    <scope>NUCLEOTIDE SEQUENCE [LARGE SCALE GENOMIC DNA]</scope>
    <source>
        <strain evidence="1 2">DSM 46744</strain>
    </source>
</reference>
<comment type="caution">
    <text evidence="1">The sequence shown here is derived from an EMBL/GenBank/DDBJ whole genome shotgun (WGS) entry which is preliminary data.</text>
</comment>
<keyword evidence="2" id="KW-1185">Reference proteome</keyword>
<protein>
    <recommendedName>
        <fullName evidence="3">HEAT repeat protein</fullName>
    </recommendedName>
</protein>
<proteinExistence type="predicted"/>
<evidence type="ECO:0008006" key="3">
    <source>
        <dbReference type="Google" id="ProtNLM"/>
    </source>
</evidence>
<dbReference type="EMBL" id="JADBDZ010000001">
    <property type="protein sequence ID" value="MBE1537503.1"/>
    <property type="molecule type" value="Genomic_DNA"/>
</dbReference>
<organism evidence="1 2">
    <name type="scientific">Actinomadura algeriensis</name>
    <dbReference type="NCBI Taxonomy" id="1679523"/>
    <lineage>
        <taxon>Bacteria</taxon>
        <taxon>Bacillati</taxon>
        <taxon>Actinomycetota</taxon>
        <taxon>Actinomycetes</taxon>
        <taxon>Streptosporangiales</taxon>
        <taxon>Thermomonosporaceae</taxon>
        <taxon>Actinomadura</taxon>
    </lineage>
</organism>
<dbReference type="Proteomes" id="UP000627838">
    <property type="component" value="Unassembled WGS sequence"/>
</dbReference>
<name>A0ABR9K3S9_9ACTN</name>
<accession>A0ABR9K3S9</accession>
<gene>
    <name evidence="1" type="ORF">H4W34_007336</name>
</gene>
<evidence type="ECO:0000313" key="2">
    <source>
        <dbReference type="Proteomes" id="UP000627838"/>
    </source>
</evidence>
<sequence>MRTSQRPADPLLAELEPLPHSERCRRLAGLRRLAGDRALVALLVDLGQRGPYERGLALSIAAAVRDEASLEYIAIVARIGRPGLARAAVRLAVRFGTGADELLDLLADAPASVRRAAWSAVREHRRRDGLADALVDPVAKRWGDAEAASLLPACRPDTVADRLGTLAHAVPSWKALGRAHPGLVLDHAERVSGGTPADGARDEPPRRLASGIAVAAHHSPGRVVTLLERVPGLLPAPDPGRHRHAPPAPRRDPLPLLGKVGVLLDAEPRRMLEFLLGPHRPALWVLTVTRHARSVCARLARYGDDDLAAIALAVQEHAGNALQPALRNLLRAVPPSRRERLFSVLRADARARGGATLLMPLLDLLPRPVRARHARSLAGSPAAMRRDLPLYAHLPYEEARPFLEGMSRDADGYRRANGTALLIACAARSGDAATLLHAMDALDRVEASNPSLGTVVYALVAVPAAALGPEQAARIGRFAHRVMDERDGGGSLIDRAAAALLRAGLVREDPAVLATAAALLDRRTAAAPHLVNRTGALGRHLPRGRERLLSDAIASYLDADARRGDHRFTLMFAGALRRRAEDVPSLRDALARAVDTAEGRTRDKAIARWLDPPRTRAERVEHVVARHPAAVAVPSVLRVIATERTDLLDLVLTADLDVARIDPAWTRRWTARQRAFLALLDGRSKSG</sequence>
<dbReference type="RefSeq" id="WP_192763367.1">
    <property type="nucleotide sequence ID" value="NZ_JADBDZ010000001.1"/>
</dbReference>